<dbReference type="EMBL" id="JBHUOZ010000003">
    <property type="protein sequence ID" value="MFD2921586.1"/>
    <property type="molecule type" value="Genomic_DNA"/>
</dbReference>
<evidence type="ECO:0000313" key="1">
    <source>
        <dbReference type="EMBL" id="MFD2921586.1"/>
    </source>
</evidence>
<dbReference type="RefSeq" id="WP_386102183.1">
    <property type="nucleotide sequence ID" value="NZ_JBHUOZ010000003.1"/>
</dbReference>
<organism evidence="1 2">
    <name type="scientific">Terrimonas rubra</name>
    <dbReference type="NCBI Taxonomy" id="1035890"/>
    <lineage>
        <taxon>Bacteria</taxon>
        <taxon>Pseudomonadati</taxon>
        <taxon>Bacteroidota</taxon>
        <taxon>Chitinophagia</taxon>
        <taxon>Chitinophagales</taxon>
        <taxon>Chitinophagaceae</taxon>
        <taxon>Terrimonas</taxon>
    </lineage>
</organism>
<evidence type="ECO:0000313" key="2">
    <source>
        <dbReference type="Proteomes" id="UP001597511"/>
    </source>
</evidence>
<comment type="caution">
    <text evidence="1">The sequence shown here is derived from an EMBL/GenBank/DDBJ whole genome shotgun (WGS) entry which is preliminary data.</text>
</comment>
<accession>A0ABW6AAB6</accession>
<dbReference type="Proteomes" id="UP001597511">
    <property type="component" value="Unassembled WGS sequence"/>
</dbReference>
<protein>
    <submittedName>
        <fullName evidence="1">Uncharacterized protein</fullName>
    </submittedName>
</protein>
<keyword evidence="2" id="KW-1185">Reference proteome</keyword>
<proteinExistence type="predicted"/>
<gene>
    <name evidence="1" type="ORF">ACFS6H_17830</name>
</gene>
<reference evidence="2" key="1">
    <citation type="journal article" date="2019" name="Int. J. Syst. Evol. Microbiol.">
        <title>The Global Catalogue of Microorganisms (GCM) 10K type strain sequencing project: providing services to taxonomists for standard genome sequencing and annotation.</title>
        <authorList>
            <consortium name="The Broad Institute Genomics Platform"/>
            <consortium name="The Broad Institute Genome Sequencing Center for Infectious Disease"/>
            <person name="Wu L."/>
            <person name="Ma J."/>
        </authorList>
    </citation>
    <scope>NUCLEOTIDE SEQUENCE [LARGE SCALE GENOMIC DNA]</scope>
    <source>
        <strain evidence="2">KCTC 23299</strain>
    </source>
</reference>
<name>A0ABW6AAB6_9BACT</name>
<sequence length="136" mass="15626">MQRIFNFLYRFFRNIALWLVAFSVLNTSIDFKEFIPLTQVHYADSDTEDYYEMESIIELLVSTTTDMDNPIPDNTSEDQQTTIKKVTTFDFSFTPRKEKNNAPADLATAKKYTVTPENALLPQGYALTLIQPPDPA</sequence>